<dbReference type="GO" id="GO:0008784">
    <property type="term" value="F:alanine racemase activity"/>
    <property type="evidence" value="ECO:0007669"/>
    <property type="project" value="UniProtKB-UniRule"/>
</dbReference>
<feature type="active site" description="Proton acceptor; specific for D-alanine" evidence="5">
    <location>
        <position position="34"/>
    </location>
</feature>
<evidence type="ECO:0000313" key="10">
    <source>
        <dbReference type="Proteomes" id="UP000009102"/>
    </source>
</evidence>
<dbReference type="KEGG" id="hna:Hneap_2388"/>
<dbReference type="EC" id="5.1.1.1" evidence="5"/>
<keyword evidence="3 5" id="KW-0663">Pyridoxal phosphate</keyword>
<dbReference type="OrthoDB" id="9813814at2"/>
<dbReference type="CDD" id="cd06827">
    <property type="entry name" value="PLPDE_III_AR_proteobact"/>
    <property type="match status" value="1"/>
</dbReference>
<feature type="modified residue" description="N6-(pyridoxal phosphate)lysine" evidence="5 6">
    <location>
        <position position="34"/>
    </location>
</feature>
<dbReference type="GO" id="GO:0005829">
    <property type="term" value="C:cytosol"/>
    <property type="evidence" value="ECO:0007669"/>
    <property type="project" value="TreeGrafter"/>
</dbReference>
<comment type="pathway">
    <text evidence="5">Amino-acid biosynthesis; D-alanine biosynthesis; D-alanine from L-alanine: step 1/1.</text>
</comment>
<sequence>MSRPLVAHIRLDAFRHNYRLAKAAHGGRALAVVKADAYGHGAVECARAIADEADGFAVAMIEEALSLRAAGITAPILLLEGFFDVSELLDIQIHNLWIVVHHRWQVDALLAAHLTRPITVWLKMDSGMHRVGIAPDQYRATYERLKNHPSIAQIVLMSHFARADEPESGHMLQQLETFHAATMGIDAPVSLSNSAAVLGWSGARADWARPGIMLYGADPFVGKAGASIAEQLRPVMRLEGGIISVRIIARGEPLGYGGAFVADRPTRVGVVSCGYADGYPRTAPTGTPVAVDGQLTRLIGRVSMDMLTVDLTHLPQADIGSRVELWGDQVPVNAVASRVGTIAYELLCHVKRARFEYSGQTIHQETI</sequence>
<comment type="function">
    <text evidence="5">Catalyzes the interconversion of L-alanine and D-alanine. May also act on other amino acids.</text>
</comment>
<organism evidence="9 10">
    <name type="scientific">Halothiobacillus neapolitanus (strain ATCC 23641 / DSM 15147 / CIP 104769 / NCIMB 8539 / c2)</name>
    <name type="common">Thiobacillus neapolitanus</name>
    <dbReference type="NCBI Taxonomy" id="555778"/>
    <lineage>
        <taxon>Bacteria</taxon>
        <taxon>Pseudomonadati</taxon>
        <taxon>Pseudomonadota</taxon>
        <taxon>Gammaproteobacteria</taxon>
        <taxon>Chromatiales</taxon>
        <taxon>Halothiobacillaceae</taxon>
        <taxon>Halothiobacillus</taxon>
    </lineage>
</organism>
<dbReference type="InterPro" id="IPR009006">
    <property type="entry name" value="Ala_racemase/Decarboxylase_C"/>
</dbReference>
<evidence type="ECO:0000256" key="7">
    <source>
        <dbReference type="PIRSR" id="PIRSR600821-52"/>
    </source>
</evidence>
<dbReference type="HOGENOM" id="CLU_028393_1_0_6"/>
<dbReference type="STRING" id="555778.Hneap_2388"/>
<evidence type="ECO:0000256" key="3">
    <source>
        <dbReference type="ARBA" id="ARBA00022898"/>
    </source>
</evidence>
<dbReference type="NCBIfam" id="TIGR00492">
    <property type="entry name" value="alr"/>
    <property type="match status" value="1"/>
</dbReference>
<dbReference type="Pfam" id="PF01168">
    <property type="entry name" value="Ala_racemase_N"/>
    <property type="match status" value="1"/>
</dbReference>
<dbReference type="EMBL" id="CP001801">
    <property type="protein sequence ID" value="ACX97197.1"/>
    <property type="molecule type" value="Genomic_DNA"/>
</dbReference>
<dbReference type="RefSeq" id="WP_012825228.1">
    <property type="nucleotide sequence ID" value="NC_013422.1"/>
</dbReference>
<keyword evidence="4 5" id="KW-0413">Isomerase</keyword>
<evidence type="ECO:0000256" key="1">
    <source>
        <dbReference type="ARBA" id="ARBA00000316"/>
    </source>
</evidence>
<evidence type="ECO:0000256" key="6">
    <source>
        <dbReference type="PIRSR" id="PIRSR600821-50"/>
    </source>
</evidence>
<comment type="cofactor">
    <cofactor evidence="2 5 6">
        <name>pyridoxal 5'-phosphate</name>
        <dbReference type="ChEBI" id="CHEBI:597326"/>
    </cofactor>
</comment>
<dbReference type="InterPro" id="IPR000821">
    <property type="entry name" value="Ala_racemase"/>
</dbReference>
<dbReference type="InterPro" id="IPR011079">
    <property type="entry name" value="Ala_racemase_C"/>
</dbReference>
<comment type="catalytic activity">
    <reaction evidence="1 5">
        <text>L-alanine = D-alanine</text>
        <dbReference type="Rhea" id="RHEA:20249"/>
        <dbReference type="ChEBI" id="CHEBI:57416"/>
        <dbReference type="ChEBI" id="CHEBI:57972"/>
        <dbReference type="EC" id="5.1.1.1"/>
    </reaction>
</comment>
<feature type="binding site" evidence="5 7">
    <location>
        <position position="304"/>
    </location>
    <ligand>
        <name>substrate</name>
    </ligand>
</feature>
<dbReference type="Gene3D" id="2.40.37.10">
    <property type="entry name" value="Lyase, Ornithine Decarboxylase, Chain A, domain 1"/>
    <property type="match status" value="1"/>
</dbReference>
<dbReference type="GO" id="GO:0030170">
    <property type="term" value="F:pyridoxal phosphate binding"/>
    <property type="evidence" value="ECO:0007669"/>
    <property type="project" value="UniProtKB-UniRule"/>
</dbReference>
<evidence type="ECO:0000313" key="9">
    <source>
        <dbReference type="EMBL" id="ACX97197.1"/>
    </source>
</evidence>
<dbReference type="GO" id="GO:0030632">
    <property type="term" value="P:D-alanine biosynthetic process"/>
    <property type="evidence" value="ECO:0007669"/>
    <property type="project" value="UniProtKB-UniRule"/>
</dbReference>
<dbReference type="PRINTS" id="PR00992">
    <property type="entry name" value="ALARACEMASE"/>
</dbReference>
<dbReference type="SUPFAM" id="SSF50621">
    <property type="entry name" value="Alanine racemase C-terminal domain-like"/>
    <property type="match status" value="1"/>
</dbReference>
<dbReference type="PROSITE" id="PS00395">
    <property type="entry name" value="ALANINE_RACEMASE"/>
    <property type="match status" value="1"/>
</dbReference>
<dbReference type="Proteomes" id="UP000009102">
    <property type="component" value="Chromosome"/>
</dbReference>
<dbReference type="Pfam" id="PF00842">
    <property type="entry name" value="Ala_racemase_C"/>
    <property type="match status" value="1"/>
</dbReference>
<comment type="similarity">
    <text evidence="5">Belongs to the alanine racemase family.</text>
</comment>
<dbReference type="FunFam" id="3.20.20.10:FF:000002">
    <property type="entry name" value="Alanine racemase"/>
    <property type="match status" value="1"/>
</dbReference>
<feature type="active site" description="Proton acceptor; specific for L-alanine" evidence="5">
    <location>
        <position position="256"/>
    </location>
</feature>
<dbReference type="InterPro" id="IPR029066">
    <property type="entry name" value="PLP-binding_barrel"/>
</dbReference>
<reference evidence="9 10" key="1">
    <citation type="submission" date="2009-10" db="EMBL/GenBank/DDBJ databases">
        <title>Complete sequence of Halothiobacillus neapolitanus c2.</title>
        <authorList>
            <consortium name="US DOE Joint Genome Institute"/>
            <person name="Lucas S."/>
            <person name="Copeland A."/>
            <person name="Lapidus A."/>
            <person name="Glavina del Rio T."/>
            <person name="Tice H."/>
            <person name="Bruce D."/>
            <person name="Goodwin L."/>
            <person name="Pitluck S."/>
            <person name="Davenport K."/>
            <person name="Brettin T."/>
            <person name="Detter J.C."/>
            <person name="Han C."/>
            <person name="Tapia R."/>
            <person name="Larimer F."/>
            <person name="Land M."/>
            <person name="Hauser L."/>
            <person name="Kyrpides N."/>
            <person name="Mikhailova N."/>
            <person name="Kerfeld C."/>
            <person name="Cannon G."/>
            <person name="Heinhort S."/>
        </authorList>
    </citation>
    <scope>NUCLEOTIDE SEQUENCE [LARGE SCALE GENOMIC DNA]</scope>
    <source>
        <strain evidence="10">ATCC 23641 / c2</strain>
    </source>
</reference>
<dbReference type="eggNOG" id="COG0787">
    <property type="taxonomic scope" value="Bacteria"/>
</dbReference>
<evidence type="ECO:0000256" key="4">
    <source>
        <dbReference type="ARBA" id="ARBA00023235"/>
    </source>
</evidence>
<dbReference type="SMART" id="SM01005">
    <property type="entry name" value="Ala_racemase_C"/>
    <property type="match status" value="1"/>
</dbReference>
<dbReference type="HAMAP" id="MF_01201">
    <property type="entry name" value="Ala_racemase"/>
    <property type="match status" value="1"/>
</dbReference>
<dbReference type="InterPro" id="IPR001608">
    <property type="entry name" value="Ala_racemase_N"/>
</dbReference>
<dbReference type="UniPathway" id="UPA00042">
    <property type="reaction ID" value="UER00497"/>
</dbReference>
<evidence type="ECO:0000259" key="8">
    <source>
        <dbReference type="SMART" id="SM01005"/>
    </source>
</evidence>
<dbReference type="PANTHER" id="PTHR30511">
    <property type="entry name" value="ALANINE RACEMASE"/>
    <property type="match status" value="1"/>
</dbReference>
<dbReference type="Gene3D" id="3.20.20.10">
    <property type="entry name" value="Alanine racemase"/>
    <property type="match status" value="1"/>
</dbReference>
<dbReference type="PANTHER" id="PTHR30511:SF0">
    <property type="entry name" value="ALANINE RACEMASE, CATABOLIC-RELATED"/>
    <property type="match status" value="1"/>
</dbReference>
<accession>D0KXK9</accession>
<evidence type="ECO:0000256" key="2">
    <source>
        <dbReference type="ARBA" id="ARBA00001933"/>
    </source>
</evidence>
<dbReference type="SUPFAM" id="SSF51419">
    <property type="entry name" value="PLP-binding barrel"/>
    <property type="match status" value="1"/>
</dbReference>
<gene>
    <name evidence="9" type="ordered locus">Hneap_2388</name>
</gene>
<name>D0KXK9_HALNC</name>
<feature type="binding site" evidence="5 7">
    <location>
        <position position="130"/>
    </location>
    <ligand>
        <name>substrate</name>
    </ligand>
</feature>
<proteinExistence type="inferred from homology"/>
<feature type="domain" description="Alanine racemase C-terminal" evidence="8">
    <location>
        <begin position="235"/>
        <end position="358"/>
    </location>
</feature>
<dbReference type="InterPro" id="IPR020622">
    <property type="entry name" value="Ala_racemase_pyridoxalP-BS"/>
</dbReference>
<evidence type="ECO:0000256" key="5">
    <source>
        <dbReference type="HAMAP-Rule" id="MF_01201"/>
    </source>
</evidence>
<protein>
    <recommendedName>
        <fullName evidence="5">Alanine racemase</fullName>
        <ecNumber evidence="5">5.1.1.1</ecNumber>
    </recommendedName>
</protein>
<dbReference type="AlphaFoldDB" id="D0KXK9"/>
<keyword evidence="10" id="KW-1185">Reference proteome</keyword>